<accession>A0A498REV2</accession>
<dbReference type="Gene3D" id="3.30.70.270">
    <property type="match status" value="1"/>
</dbReference>
<reference evidence="3 4" key="1">
    <citation type="submission" date="2018-06" db="EMBL/GenBank/DDBJ databases">
        <authorList>
            <person name="Strepis N."/>
        </authorList>
    </citation>
    <scope>NUCLEOTIDE SEQUENCE [LARGE SCALE GENOMIC DNA]</scope>
    <source>
        <strain evidence="3">LUCI</strain>
    </source>
</reference>
<dbReference type="NCBIfam" id="TIGR00229">
    <property type="entry name" value="sensory_box"/>
    <property type="match status" value="1"/>
</dbReference>
<feature type="domain" description="PAS" evidence="1">
    <location>
        <begin position="22"/>
        <end position="63"/>
    </location>
</feature>
<evidence type="ECO:0000313" key="3">
    <source>
        <dbReference type="EMBL" id="VBB09849.1"/>
    </source>
</evidence>
<feature type="domain" description="GGDEF" evidence="2">
    <location>
        <begin position="179"/>
        <end position="311"/>
    </location>
</feature>
<dbReference type="InterPro" id="IPR029787">
    <property type="entry name" value="Nucleotide_cyclase"/>
</dbReference>
<dbReference type="PANTHER" id="PTHR44757:SF2">
    <property type="entry name" value="BIOFILM ARCHITECTURE MAINTENANCE PROTEIN MBAA"/>
    <property type="match status" value="1"/>
</dbReference>
<proteinExistence type="predicted"/>
<dbReference type="GO" id="GO:0006355">
    <property type="term" value="P:regulation of DNA-templated transcription"/>
    <property type="evidence" value="ECO:0007669"/>
    <property type="project" value="InterPro"/>
</dbReference>
<dbReference type="InterPro" id="IPR043128">
    <property type="entry name" value="Rev_trsase/Diguanyl_cyclase"/>
</dbReference>
<dbReference type="Pfam" id="PF00989">
    <property type="entry name" value="PAS"/>
    <property type="match status" value="1"/>
</dbReference>
<dbReference type="PROSITE" id="PS50887">
    <property type="entry name" value="GGDEF"/>
    <property type="match status" value="1"/>
</dbReference>
<dbReference type="CDD" id="cd01949">
    <property type="entry name" value="GGDEF"/>
    <property type="match status" value="1"/>
</dbReference>
<dbReference type="PROSITE" id="PS50112">
    <property type="entry name" value="PAS"/>
    <property type="match status" value="1"/>
</dbReference>
<keyword evidence="4" id="KW-1185">Reference proteome</keyword>
<gene>
    <name evidence="3" type="ORF">LUCI_5147</name>
</gene>
<dbReference type="SMART" id="SM00267">
    <property type="entry name" value="GGDEF"/>
    <property type="match status" value="1"/>
</dbReference>
<dbReference type="InterPro" id="IPR000014">
    <property type="entry name" value="PAS"/>
</dbReference>
<dbReference type="EMBL" id="UPPP01000134">
    <property type="protein sequence ID" value="VBB09849.1"/>
    <property type="molecule type" value="Genomic_DNA"/>
</dbReference>
<dbReference type="AlphaFoldDB" id="A0A498REV2"/>
<name>A0A498REV2_9FIRM</name>
<sequence length="314" mass="35889">MKRALDIKGDCDLLVAARVQEAEEAWRTIFNSVYDAIFIHELDGSVVDVNEQMVKLYQVTRTEARTLSILKDFSAKENPLERLPAIWQDVIDGHPRLFEWKARRPHDGSVFDAEVFLRKIVLRKKEYILANIRDITERKHFEAAIRHRAYHDFLTGLPNRLQFQQRLSQELLLAEQNGTSLAIMFLDLDGFKMINDGLGHDVGDKLLMAVALRLKECVRTEDTVARMGGDEFTLIAPQVSAADTEQLVMRVLNGLSADYSLDGKRLRVGVSIGISMYPVNGRNVQDLMKQADIAMYRAKEKGRTNLKSNYVFYE</sequence>
<dbReference type="InterPro" id="IPR013767">
    <property type="entry name" value="PAS_fold"/>
</dbReference>
<dbReference type="InterPro" id="IPR035965">
    <property type="entry name" value="PAS-like_dom_sf"/>
</dbReference>
<dbReference type="CDD" id="cd00130">
    <property type="entry name" value="PAS"/>
    <property type="match status" value="1"/>
</dbReference>
<dbReference type="PANTHER" id="PTHR44757">
    <property type="entry name" value="DIGUANYLATE CYCLASE DGCP"/>
    <property type="match status" value="1"/>
</dbReference>
<dbReference type="InterPro" id="IPR052155">
    <property type="entry name" value="Biofilm_reg_signaling"/>
</dbReference>
<dbReference type="RefSeq" id="WP_122630698.1">
    <property type="nucleotide sequence ID" value="NZ_UPPP01000134.1"/>
</dbReference>
<evidence type="ECO:0000313" key="4">
    <source>
        <dbReference type="Proteomes" id="UP000277811"/>
    </source>
</evidence>
<evidence type="ECO:0000259" key="1">
    <source>
        <dbReference type="PROSITE" id="PS50112"/>
    </source>
</evidence>
<evidence type="ECO:0000259" key="2">
    <source>
        <dbReference type="PROSITE" id="PS50887"/>
    </source>
</evidence>
<dbReference type="SUPFAM" id="SSF55785">
    <property type="entry name" value="PYP-like sensor domain (PAS domain)"/>
    <property type="match status" value="1"/>
</dbReference>
<protein>
    <submittedName>
        <fullName evidence="3">Pas fold</fullName>
    </submittedName>
</protein>
<dbReference type="SUPFAM" id="SSF55073">
    <property type="entry name" value="Nucleotide cyclase"/>
    <property type="match status" value="1"/>
</dbReference>
<dbReference type="FunFam" id="3.30.70.270:FF:000001">
    <property type="entry name" value="Diguanylate cyclase domain protein"/>
    <property type="match status" value="1"/>
</dbReference>
<dbReference type="InterPro" id="IPR000160">
    <property type="entry name" value="GGDEF_dom"/>
</dbReference>
<dbReference type="OrthoDB" id="1625460at2"/>
<organism evidence="3 4">
    <name type="scientific">Lucifera butyrica</name>
    <dbReference type="NCBI Taxonomy" id="1351585"/>
    <lineage>
        <taxon>Bacteria</taxon>
        <taxon>Bacillati</taxon>
        <taxon>Bacillota</taxon>
        <taxon>Negativicutes</taxon>
        <taxon>Veillonellales</taxon>
        <taxon>Veillonellaceae</taxon>
        <taxon>Lucifera</taxon>
    </lineage>
</organism>
<dbReference type="Gene3D" id="3.30.450.20">
    <property type="entry name" value="PAS domain"/>
    <property type="match status" value="1"/>
</dbReference>
<dbReference type="Proteomes" id="UP000277811">
    <property type="component" value="Unassembled WGS sequence"/>
</dbReference>
<dbReference type="NCBIfam" id="TIGR00254">
    <property type="entry name" value="GGDEF"/>
    <property type="match status" value="1"/>
</dbReference>
<dbReference type="Pfam" id="PF00990">
    <property type="entry name" value="GGDEF"/>
    <property type="match status" value="1"/>
</dbReference>
<dbReference type="SMART" id="SM00091">
    <property type="entry name" value="PAS"/>
    <property type="match status" value="1"/>
</dbReference>